<sequence length="261" mass="27273">MIHDAAALRDPSWYSRSYARWQRSVLPRIAGGAVAVIVPSAFSRAEVIELLGADPERVHVVPGGIDRRFSPDARRDRAVAALGLAEPYVLTVASRTQRKNLGALEGLAELLRPRGIEVVLAGGGRPQLREQGASAATAVRSLGHVDDELLPGLYAAATAFVLPSHHEGFGLTALEAMASGVPTVVAAAGALPETCGDGAVQASVSDPPGLLHALDAALADPELVGRGLLRAAEFSWDRTAREVDAVVEAALAVRLRGARAR</sequence>
<dbReference type="Gene3D" id="3.40.50.2000">
    <property type="entry name" value="Glycogen Phosphorylase B"/>
    <property type="match status" value="2"/>
</dbReference>
<dbReference type="GO" id="GO:0016757">
    <property type="term" value="F:glycosyltransferase activity"/>
    <property type="evidence" value="ECO:0007669"/>
    <property type="project" value="TreeGrafter"/>
</dbReference>
<reference evidence="3" key="1">
    <citation type="submission" date="2020-05" db="EMBL/GenBank/DDBJ databases">
        <authorList>
            <person name="Chiriac C."/>
            <person name="Salcher M."/>
            <person name="Ghai R."/>
            <person name="Kavagutti S V."/>
        </authorList>
    </citation>
    <scope>NUCLEOTIDE SEQUENCE</scope>
</reference>
<name>A0A6J7DNA6_9ZZZZ</name>
<evidence type="ECO:0000259" key="2">
    <source>
        <dbReference type="Pfam" id="PF13439"/>
    </source>
</evidence>
<dbReference type="GO" id="GO:0009103">
    <property type="term" value="P:lipopolysaccharide biosynthetic process"/>
    <property type="evidence" value="ECO:0007669"/>
    <property type="project" value="TreeGrafter"/>
</dbReference>
<gene>
    <name evidence="3" type="ORF">UFOPK3423_00798</name>
</gene>
<keyword evidence="1" id="KW-0808">Transferase</keyword>
<protein>
    <submittedName>
        <fullName evidence="3">Unannotated protein</fullName>
    </submittedName>
</protein>
<dbReference type="CDD" id="cd03809">
    <property type="entry name" value="GT4_MtfB-like"/>
    <property type="match status" value="1"/>
</dbReference>
<proteinExistence type="predicted"/>
<organism evidence="3">
    <name type="scientific">freshwater metagenome</name>
    <dbReference type="NCBI Taxonomy" id="449393"/>
    <lineage>
        <taxon>unclassified sequences</taxon>
        <taxon>metagenomes</taxon>
        <taxon>ecological metagenomes</taxon>
    </lineage>
</organism>
<dbReference type="SUPFAM" id="SSF53756">
    <property type="entry name" value="UDP-Glycosyltransferase/glycogen phosphorylase"/>
    <property type="match status" value="1"/>
</dbReference>
<dbReference type="InterPro" id="IPR028098">
    <property type="entry name" value="Glyco_trans_4-like_N"/>
</dbReference>
<evidence type="ECO:0000256" key="1">
    <source>
        <dbReference type="ARBA" id="ARBA00022679"/>
    </source>
</evidence>
<accession>A0A6J7DNA6</accession>
<dbReference type="PANTHER" id="PTHR46401:SF2">
    <property type="entry name" value="GLYCOSYLTRANSFERASE WBBK-RELATED"/>
    <property type="match status" value="1"/>
</dbReference>
<dbReference type="EMBL" id="CAFBLQ010000071">
    <property type="protein sequence ID" value="CAB4872101.1"/>
    <property type="molecule type" value="Genomic_DNA"/>
</dbReference>
<feature type="domain" description="Glycosyltransferase subfamily 4-like N-terminal" evidence="2">
    <location>
        <begin position="3"/>
        <end position="67"/>
    </location>
</feature>
<evidence type="ECO:0000313" key="3">
    <source>
        <dbReference type="EMBL" id="CAB4872101.1"/>
    </source>
</evidence>
<dbReference type="Pfam" id="PF13439">
    <property type="entry name" value="Glyco_transf_4"/>
    <property type="match status" value="1"/>
</dbReference>
<dbReference type="AlphaFoldDB" id="A0A6J7DNA6"/>
<dbReference type="Pfam" id="PF13692">
    <property type="entry name" value="Glyco_trans_1_4"/>
    <property type="match status" value="1"/>
</dbReference>
<dbReference type="PANTHER" id="PTHR46401">
    <property type="entry name" value="GLYCOSYLTRANSFERASE WBBK-RELATED"/>
    <property type="match status" value="1"/>
</dbReference>